<organism evidence="1 2">
    <name type="scientific">Pseudomonas putida</name>
    <name type="common">Arthrobacter siderocapsulatus</name>
    <dbReference type="NCBI Taxonomy" id="303"/>
    <lineage>
        <taxon>Bacteria</taxon>
        <taxon>Pseudomonadati</taxon>
        <taxon>Pseudomonadota</taxon>
        <taxon>Gammaproteobacteria</taxon>
        <taxon>Pseudomonadales</taxon>
        <taxon>Pseudomonadaceae</taxon>
        <taxon>Pseudomonas</taxon>
    </lineage>
</organism>
<name>A0A1Q9QYN7_PSEPU</name>
<gene>
    <name evidence="1" type="ORF">PSEMO_46810</name>
</gene>
<comment type="caution">
    <text evidence="1">The sequence shown here is derived from an EMBL/GenBank/DDBJ whole genome shotgun (WGS) entry which is preliminary data.</text>
</comment>
<reference evidence="1 2" key="1">
    <citation type="submission" date="2016-10" db="EMBL/GenBank/DDBJ databases">
        <title>Genome Sequence of Pseudomonas putida GM4FR.</title>
        <authorList>
            <person name="Poehlein A."/>
            <person name="Wemheuer F."/>
            <person name="Hollensteiner J."/>
            <person name="Wemheuer B."/>
        </authorList>
    </citation>
    <scope>NUCLEOTIDE SEQUENCE [LARGE SCALE GENOMIC DNA]</scope>
    <source>
        <strain evidence="1 2">GM4FR</strain>
    </source>
</reference>
<dbReference type="AlphaFoldDB" id="A0A1Q9QYN7"/>
<evidence type="ECO:0000313" key="1">
    <source>
        <dbReference type="EMBL" id="OLS60270.1"/>
    </source>
</evidence>
<sequence>MTTDTSSIDRFIRVTRSNQAGRVQPQLYRKGVARLSHLATLFEVPTHFRIVYSTSRRVELVTLPDATWIVYDQYLGQSLNLLNRLFIEAGDLEPAIIYFHKVLAERLVEVGRLEQALHCAAFYDEHRDLLQPRRLDEPWRFLLTEVHETFLMSHELGHRLYDQENALPETREQVAELIAAQITSKQRSLEDQVRDLRNAPAAAIHHRDVEDVINDVQQLAQAPDTFMAAQLACLDDPQTFEEVFCDIFAADLVMAAMTSEGADPIQVLRAIYIGFYHIQALEYLKRFPLLAGSETDWATDIVPRVQTRAHCLQDHLKFLYGVYLLSNGSDAAELPAATARLGIALFEDQKRHYESVYDAAMNLCDNLRKDNWIEELGQAAMGELHDRIGEAGGDAITADRLKRLVLAMTGWLGDPAPATPPAPGAETE</sequence>
<dbReference type="EMBL" id="MKZO01000047">
    <property type="protein sequence ID" value="OLS60270.1"/>
    <property type="molecule type" value="Genomic_DNA"/>
</dbReference>
<dbReference type="Proteomes" id="UP000186736">
    <property type="component" value="Unassembled WGS sequence"/>
</dbReference>
<dbReference type="OrthoDB" id="10001248at2"/>
<proteinExistence type="predicted"/>
<evidence type="ECO:0000313" key="2">
    <source>
        <dbReference type="Proteomes" id="UP000186736"/>
    </source>
</evidence>
<accession>A0A1Q9QYN7</accession>
<protein>
    <submittedName>
        <fullName evidence="1">Uncharacterized protein</fullName>
    </submittedName>
</protein>